<dbReference type="EMBL" id="WHNP01000034">
    <property type="protein sequence ID" value="MPW20865.1"/>
    <property type="molecule type" value="Genomic_DNA"/>
</dbReference>
<evidence type="ECO:0000256" key="6">
    <source>
        <dbReference type="SAM" id="Phobius"/>
    </source>
</evidence>
<evidence type="ECO:0000313" key="8">
    <source>
        <dbReference type="Proteomes" id="UP000484381"/>
    </source>
</evidence>
<accession>A0A7X1TIV3</accession>
<keyword evidence="4 6" id="KW-1133">Transmembrane helix</keyword>
<feature type="transmembrane region" description="Helical" evidence="6">
    <location>
        <begin position="185"/>
        <end position="208"/>
    </location>
</feature>
<feature type="transmembrane region" description="Helical" evidence="6">
    <location>
        <begin position="132"/>
        <end position="151"/>
    </location>
</feature>
<feature type="transmembrane region" description="Helical" evidence="6">
    <location>
        <begin position="402"/>
        <end position="421"/>
    </location>
</feature>
<feature type="transmembrane region" description="Helical" evidence="6">
    <location>
        <begin position="97"/>
        <end position="120"/>
    </location>
</feature>
<feature type="transmembrane region" description="Helical" evidence="6">
    <location>
        <begin position="58"/>
        <end position="77"/>
    </location>
</feature>
<evidence type="ECO:0000256" key="5">
    <source>
        <dbReference type="ARBA" id="ARBA00023136"/>
    </source>
</evidence>
<dbReference type="AlphaFoldDB" id="A0A7X1TIV3"/>
<evidence type="ECO:0000313" key="7">
    <source>
        <dbReference type="EMBL" id="MPW20865.1"/>
    </source>
</evidence>
<keyword evidence="5 6" id="KW-0472">Membrane</keyword>
<comment type="caution">
    <text evidence="7">The sequence shown here is derived from an EMBL/GenBank/DDBJ whole genome shotgun (WGS) entry which is preliminary data.</text>
</comment>
<name>A0A7X1TIV3_9BURK</name>
<dbReference type="InterPro" id="IPR050833">
    <property type="entry name" value="Poly_Biosynth_Transport"/>
</dbReference>
<proteinExistence type="predicted"/>
<dbReference type="InterPro" id="IPR002797">
    <property type="entry name" value="Polysacc_synth"/>
</dbReference>
<keyword evidence="3 6" id="KW-0812">Transmembrane</keyword>
<dbReference type="Pfam" id="PF01943">
    <property type="entry name" value="Polysacc_synt"/>
    <property type="match status" value="1"/>
</dbReference>
<feature type="transmembrane region" description="Helical" evidence="6">
    <location>
        <begin position="376"/>
        <end position="396"/>
    </location>
</feature>
<dbReference type="RefSeq" id="WP_152764059.1">
    <property type="nucleotide sequence ID" value="NZ_WHNP01000034.1"/>
</dbReference>
<feature type="transmembrane region" description="Helical" evidence="6">
    <location>
        <begin position="302"/>
        <end position="324"/>
    </location>
</feature>
<keyword evidence="2" id="KW-1003">Cell membrane</keyword>
<feature type="transmembrane region" description="Helical" evidence="6">
    <location>
        <begin position="20"/>
        <end position="38"/>
    </location>
</feature>
<evidence type="ECO:0000256" key="3">
    <source>
        <dbReference type="ARBA" id="ARBA00022692"/>
    </source>
</evidence>
<dbReference type="PANTHER" id="PTHR30250">
    <property type="entry name" value="PST FAMILY PREDICTED COLANIC ACID TRANSPORTER"/>
    <property type="match status" value="1"/>
</dbReference>
<reference evidence="7 8" key="1">
    <citation type="submission" date="2019-10" db="EMBL/GenBank/DDBJ databases">
        <title>Paraburkholderia sp. isolated from nodules of Mimosa pudica from Brazilian Atlantic Forest soils.</title>
        <authorList>
            <person name="Paulitsch F."/>
            <person name="Hungria M."/>
            <person name="Dall'Agnol R."/>
        </authorList>
    </citation>
    <scope>NUCLEOTIDE SEQUENCE [LARGE SCALE GENOMIC DNA]</scope>
    <source>
        <strain evidence="7 8">CNPSo 3157</strain>
    </source>
</reference>
<evidence type="ECO:0000256" key="1">
    <source>
        <dbReference type="ARBA" id="ARBA00004651"/>
    </source>
</evidence>
<keyword evidence="8" id="KW-1185">Reference proteome</keyword>
<dbReference type="CDD" id="cd13128">
    <property type="entry name" value="MATE_Wzx_like"/>
    <property type="match status" value="1"/>
</dbReference>
<feature type="transmembrane region" description="Helical" evidence="6">
    <location>
        <begin position="158"/>
        <end position="179"/>
    </location>
</feature>
<evidence type="ECO:0000256" key="4">
    <source>
        <dbReference type="ARBA" id="ARBA00022989"/>
    </source>
</evidence>
<sequence length="436" mass="47016">MTDTARSDTVPSGNPQDRRILVRNLMVMMVWQTGNYLAPLMTFPYLTRVLGPVNFGVLGYATAIATYGALVTEWGFFLSGPRAVVECRENPDALNELIWSTIGAKACLCALSCAGLWIVLHADEHIASARPIVLASWLMVVSNVFTLNWLLQGLEQFSLFTVVSLAGRFVTLPLTFLFVHREEDVAAAAAIQASAAVVTGAFSVCAAWRLGVMKRPRTSVCAIRRRICESTELFVSSASVSLFSTTNAVILTSLVGSYQAGIYAAADRIKTAANMVPAQINTVLYPRIAALLIERRRTAAKLAAVGAVATVMTTAGGVAVFSFLSEPFTVLLLGRKFIDSASVLKILCFATLFGNLAYFLGLQVLIPFGASRMRSLVMLVAGCLNVVLALITVPRFGAEGAAASFLISEIAILAAYLVMIVRKPEIRAHFLQLLHR</sequence>
<evidence type="ECO:0000256" key="2">
    <source>
        <dbReference type="ARBA" id="ARBA00022475"/>
    </source>
</evidence>
<comment type="subcellular location">
    <subcellularLocation>
        <location evidence="1">Cell membrane</location>
        <topology evidence="1">Multi-pass membrane protein</topology>
    </subcellularLocation>
</comment>
<dbReference type="PANTHER" id="PTHR30250:SF11">
    <property type="entry name" value="O-ANTIGEN TRANSPORTER-RELATED"/>
    <property type="match status" value="1"/>
</dbReference>
<feature type="transmembrane region" description="Helical" evidence="6">
    <location>
        <begin position="344"/>
        <end position="364"/>
    </location>
</feature>
<dbReference type="Proteomes" id="UP000484381">
    <property type="component" value="Unassembled WGS sequence"/>
</dbReference>
<protein>
    <submittedName>
        <fullName evidence="7">Oligosaccharide flippase family protein</fullName>
    </submittedName>
</protein>
<organism evidence="7 8">
    <name type="scientific">Paraburkholderia franconis</name>
    <dbReference type="NCBI Taxonomy" id="2654983"/>
    <lineage>
        <taxon>Bacteria</taxon>
        <taxon>Pseudomonadati</taxon>
        <taxon>Pseudomonadota</taxon>
        <taxon>Betaproteobacteria</taxon>
        <taxon>Burkholderiales</taxon>
        <taxon>Burkholderiaceae</taxon>
        <taxon>Paraburkholderia</taxon>
    </lineage>
</organism>
<gene>
    <name evidence="7" type="ORF">GCT13_29360</name>
</gene>
<dbReference type="GO" id="GO:0005886">
    <property type="term" value="C:plasma membrane"/>
    <property type="evidence" value="ECO:0007669"/>
    <property type="project" value="UniProtKB-SubCell"/>
</dbReference>